<keyword evidence="8 11" id="KW-0067">ATP-binding</keyword>
<evidence type="ECO:0000256" key="3">
    <source>
        <dbReference type="ARBA" id="ARBA00009014"/>
    </source>
</evidence>
<dbReference type="CDD" id="cd02165">
    <property type="entry name" value="NMNAT"/>
    <property type="match status" value="1"/>
</dbReference>
<dbReference type="Pfam" id="PF01467">
    <property type="entry name" value="CTP_transf_like"/>
    <property type="match status" value="1"/>
</dbReference>
<evidence type="ECO:0000256" key="1">
    <source>
        <dbReference type="ARBA" id="ARBA00002324"/>
    </source>
</evidence>
<evidence type="ECO:0000256" key="4">
    <source>
        <dbReference type="ARBA" id="ARBA00022642"/>
    </source>
</evidence>
<dbReference type="InterPro" id="IPR005248">
    <property type="entry name" value="NadD/NMNAT"/>
</dbReference>
<evidence type="ECO:0000313" key="13">
    <source>
        <dbReference type="EMBL" id="SFP31011.1"/>
    </source>
</evidence>
<gene>
    <name evidence="11" type="primary">nadD</name>
    <name evidence="13" type="ORF">SAMN05216234_11438</name>
</gene>
<reference evidence="13 14" key="1">
    <citation type="submission" date="2016-10" db="EMBL/GenBank/DDBJ databases">
        <authorList>
            <person name="de Groot N.N."/>
        </authorList>
    </citation>
    <scope>NUCLEOTIDE SEQUENCE [LARGE SCALE GENOMIC DNA]</scope>
    <source>
        <strain evidence="13 14">EP1-55-1</strain>
    </source>
</reference>
<comment type="pathway">
    <text evidence="2 11">Cofactor biosynthesis; NAD(+) biosynthesis; deamido-NAD(+) from nicotinate D-ribonucleotide: step 1/1.</text>
</comment>
<dbReference type="OrthoDB" id="5295945at2"/>
<dbReference type="AlphaFoldDB" id="A0A1I5PBW8"/>
<dbReference type="UniPathway" id="UPA00253">
    <property type="reaction ID" value="UER00332"/>
</dbReference>
<evidence type="ECO:0000259" key="12">
    <source>
        <dbReference type="Pfam" id="PF01467"/>
    </source>
</evidence>
<evidence type="ECO:0000313" key="14">
    <source>
        <dbReference type="Proteomes" id="UP000199227"/>
    </source>
</evidence>
<keyword evidence="5 11" id="KW-0808">Transferase</keyword>
<evidence type="ECO:0000256" key="9">
    <source>
        <dbReference type="ARBA" id="ARBA00023027"/>
    </source>
</evidence>
<dbReference type="InterPro" id="IPR004821">
    <property type="entry name" value="Cyt_trans-like"/>
</dbReference>
<dbReference type="RefSeq" id="WP_092912190.1">
    <property type="nucleotide sequence ID" value="NZ_FOXB01000014.1"/>
</dbReference>
<dbReference type="PANTHER" id="PTHR39321">
    <property type="entry name" value="NICOTINATE-NUCLEOTIDE ADENYLYLTRANSFERASE-RELATED"/>
    <property type="match status" value="1"/>
</dbReference>
<evidence type="ECO:0000256" key="6">
    <source>
        <dbReference type="ARBA" id="ARBA00022695"/>
    </source>
</evidence>
<evidence type="ECO:0000256" key="11">
    <source>
        <dbReference type="HAMAP-Rule" id="MF_00244"/>
    </source>
</evidence>
<dbReference type="SUPFAM" id="SSF52374">
    <property type="entry name" value="Nucleotidylyl transferase"/>
    <property type="match status" value="1"/>
</dbReference>
<dbReference type="Proteomes" id="UP000199227">
    <property type="component" value="Unassembled WGS sequence"/>
</dbReference>
<sequence length="187" mass="21941">MEVGKYTMEDKNRSVAIYGGSFDPPHIGHLEIIKKALYTLPIEKLIVIPAFISPFKKGHFAPPELRLKWLEKITYFDNRIEISDFELKKSKKSYTIDTVNHFSSVYDTIFFIIGADNLKSLHKWHKFDELDKKVKWVVVTRDDVKIPDKFIKLDIDIPISSSILREEIDPNKIPEEIRDEVVKFYKN</sequence>
<name>A0A1I5PBW8_9BACT</name>
<dbReference type="PANTHER" id="PTHR39321:SF3">
    <property type="entry name" value="PHOSPHOPANTETHEINE ADENYLYLTRANSFERASE"/>
    <property type="match status" value="1"/>
</dbReference>
<dbReference type="HAMAP" id="MF_00244">
    <property type="entry name" value="NaMN_adenylyltr"/>
    <property type="match status" value="1"/>
</dbReference>
<evidence type="ECO:0000256" key="5">
    <source>
        <dbReference type="ARBA" id="ARBA00022679"/>
    </source>
</evidence>
<evidence type="ECO:0000256" key="2">
    <source>
        <dbReference type="ARBA" id="ARBA00005019"/>
    </source>
</evidence>
<evidence type="ECO:0000256" key="7">
    <source>
        <dbReference type="ARBA" id="ARBA00022741"/>
    </source>
</evidence>
<keyword evidence="6 11" id="KW-0548">Nucleotidyltransferase</keyword>
<keyword evidence="4 11" id="KW-0662">Pyridine nucleotide biosynthesis</keyword>
<comment type="catalytic activity">
    <reaction evidence="10 11">
        <text>nicotinate beta-D-ribonucleotide + ATP + H(+) = deamido-NAD(+) + diphosphate</text>
        <dbReference type="Rhea" id="RHEA:22860"/>
        <dbReference type="ChEBI" id="CHEBI:15378"/>
        <dbReference type="ChEBI" id="CHEBI:30616"/>
        <dbReference type="ChEBI" id="CHEBI:33019"/>
        <dbReference type="ChEBI" id="CHEBI:57502"/>
        <dbReference type="ChEBI" id="CHEBI:58437"/>
        <dbReference type="EC" id="2.7.7.18"/>
    </reaction>
</comment>
<evidence type="ECO:0000256" key="10">
    <source>
        <dbReference type="ARBA" id="ARBA00048721"/>
    </source>
</evidence>
<accession>A0A1I5PBW8</accession>
<keyword evidence="14" id="KW-1185">Reference proteome</keyword>
<dbReference type="EC" id="2.7.7.18" evidence="11"/>
<evidence type="ECO:0000256" key="8">
    <source>
        <dbReference type="ARBA" id="ARBA00022840"/>
    </source>
</evidence>
<dbReference type="Gene3D" id="3.40.50.620">
    <property type="entry name" value="HUPs"/>
    <property type="match status" value="1"/>
</dbReference>
<protein>
    <recommendedName>
        <fullName evidence="11">Probable nicotinate-nucleotide adenylyltransferase</fullName>
        <ecNumber evidence="11">2.7.7.18</ecNumber>
    </recommendedName>
    <alternativeName>
        <fullName evidence="11">Deamido-NAD(+) diphosphorylase</fullName>
    </alternativeName>
    <alternativeName>
        <fullName evidence="11">Deamido-NAD(+) pyrophosphorylase</fullName>
    </alternativeName>
    <alternativeName>
        <fullName evidence="11">Nicotinate mononucleotide adenylyltransferase</fullName>
        <shortName evidence="11">NaMN adenylyltransferase</shortName>
    </alternativeName>
</protein>
<dbReference type="GO" id="GO:0004515">
    <property type="term" value="F:nicotinate-nucleotide adenylyltransferase activity"/>
    <property type="evidence" value="ECO:0007669"/>
    <property type="project" value="UniProtKB-UniRule"/>
</dbReference>
<dbReference type="EMBL" id="FOXB01000014">
    <property type="protein sequence ID" value="SFP31011.1"/>
    <property type="molecule type" value="Genomic_DNA"/>
</dbReference>
<dbReference type="NCBIfam" id="TIGR00125">
    <property type="entry name" value="cyt_tran_rel"/>
    <property type="match status" value="1"/>
</dbReference>
<dbReference type="InterPro" id="IPR014729">
    <property type="entry name" value="Rossmann-like_a/b/a_fold"/>
</dbReference>
<comment type="function">
    <text evidence="1 11">Catalyzes the reversible adenylation of nicotinate mononucleotide (NaMN) to nicotinic acid adenine dinucleotide (NaAD).</text>
</comment>
<dbReference type="GO" id="GO:0005524">
    <property type="term" value="F:ATP binding"/>
    <property type="evidence" value="ECO:0007669"/>
    <property type="project" value="UniProtKB-KW"/>
</dbReference>
<organism evidence="13 14">
    <name type="scientific">Hydrogenimonas thermophila</name>
    <dbReference type="NCBI Taxonomy" id="223786"/>
    <lineage>
        <taxon>Bacteria</taxon>
        <taxon>Pseudomonadati</taxon>
        <taxon>Campylobacterota</taxon>
        <taxon>Epsilonproteobacteria</taxon>
        <taxon>Campylobacterales</taxon>
        <taxon>Hydrogenimonadaceae</taxon>
        <taxon>Hydrogenimonas</taxon>
    </lineage>
</organism>
<dbReference type="NCBIfam" id="TIGR00482">
    <property type="entry name" value="nicotinate (nicotinamide) nucleotide adenylyltransferase"/>
    <property type="match status" value="1"/>
</dbReference>
<comment type="similarity">
    <text evidence="3 11">Belongs to the NadD family.</text>
</comment>
<proteinExistence type="inferred from homology"/>
<keyword evidence="7 11" id="KW-0547">Nucleotide-binding</keyword>
<feature type="domain" description="Cytidyltransferase-like" evidence="12">
    <location>
        <begin position="17"/>
        <end position="166"/>
    </location>
</feature>
<dbReference type="GO" id="GO:0009435">
    <property type="term" value="P:NAD+ biosynthetic process"/>
    <property type="evidence" value="ECO:0007669"/>
    <property type="project" value="UniProtKB-UniRule"/>
</dbReference>
<keyword evidence="9 11" id="KW-0520">NAD</keyword>
<dbReference type="STRING" id="223786.SAMN05216234_11438"/>